<proteinExistence type="predicted"/>
<dbReference type="Proteomes" id="UP000198802">
    <property type="component" value="Unassembled WGS sequence"/>
</dbReference>
<dbReference type="PANTHER" id="PTHR48079:SF6">
    <property type="entry name" value="NAD(P)-BINDING DOMAIN-CONTAINING PROTEIN-RELATED"/>
    <property type="match status" value="1"/>
</dbReference>
<protein>
    <submittedName>
        <fullName evidence="2">Nucleoside-diphosphate-sugar epimerase</fullName>
    </submittedName>
</protein>
<dbReference type="Gene3D" id="3.40.50.720">
    <property type="entry name" value="NAD(P)-binding Rossmann-like Domain"/>
    <property type="match status" value="1"/>
</dbReference>
<dbReference type="PANTHER" id="PTHR48079">
    <property type="entry name" value="PROTEIN YEEZ"/>
    <property type="match status" value="1"/>
</dbReference>
<dbReference type="SUPFAM" id="SSF51735">
    <property type="entry name" value="NAD(P)-binding Rossmann-fold domains"/>
    <property type="match status" value="1"/>
</dbReference>
<evidence type="ECO:0000259" key="1">
    <source>
        <dbReference type="Pfam" id="PF01370"/>
    </source>
</evidence>
<dbReference type="EMBL" id="FAOZ01000007">
    <property type="protein sequence ID" value="CUU56228.1"/>
    <property type="molecule type" value="Genomic_DNA"/>
</dbReference>
<dbReference type="Pfam" id="PF01370">
    <property type="entry name" value="Epimerase"/>
    <property type="match status" value="1"/>
</dbReference>
<gene>
    <name evidence="2" type="ORF">Ga0074812_107112</name>
</gene>
<reference evidence="3" key="1">
    <citation type="submission" date="2015-11" db="EMBL/GenBank/DDBJ databases">
        <authorList>
            <person name="Varghese N."/>
        </authorList>
    </citation>
    <scope>NUCLEOTIDE SEQUENCE [LARGE SCALE GENOMIC DNA]</scope>
    <source>
        <strain evidence="3">DSM 45899</strain>
    </source>
</reference>
<dbReference type="InterPro" id="IPR036291">
    <property type="entry name" value="NAD(P)-bd_dom_sf"/>
</dbReference>
<sequence>MSTSTSGSGATAVPATRRAVVVGASGNVGTSVVAALTRSAGISHVTCVARRPPAAAAAKTSWVSADVARDDLVGVFDGADVVIHLAWLFQPTHNPGTTWRTNVLGSIRVFDAAARAGVPALVCASSVGAYSPGPKDRAVDESWPTHGWPGAAYTREKAYLERVLDTFERDHPAVRVVRLRPGFIFQRMAASQQRRLFAGPFLPGTLVRPGVVPVVPDLPGLRFQVVHSEDVGEAYRLAAERNVHGPFNIAAEPVVDSRLLAEALDARTVRLPAKATRAALAVAWHLHLVPTAPGLLDAVLHLPLMDTTRTRQELGWNPRYDSRAALGSLLQGLRTGAGGDTAALAPATAAGRVREVLTGVGQHS</sequence>
<dbReference type="RefSeq" id="WP_091276136.1">
    <property type="nucleotide sequence ID" value="NZ_FAOZ01000007.1"/>
</dbReference>
<keyword evidence="3" id="KW-1185">Reference proteome</keyword>
<evidence type="ECO:0000313" key="3">
    <source>
        <dbReference type="Proteomes" id="UP000198802"/>
    </source>
</evidence>
<evidence type="ECO:0000313" key="2">
    <source>
        <dbReference type="EMBL" id="CUU56228.1"/>
    </source>
</evidence>
<organism evidence="2 3">
    <name type="scientific">Parafrankia irregularis</name>
    <dbReference type="NCBI Taxonomy" id="795642"/>
    <lineage>
        <taxon>Bacteria</taxon>
        <taxon>Bacillati</taxon>
        <taxon>Actinomycetota</taxon>
        <taxon>Actinomycetes</taxon>
        <taxon>Frankiales</taxon>
        <taxon>Frankiaceae</taxon>
        <taxon>Parafrankia</taxon>
    </lineage>
</organism>
<dbReference type="InterPro" id="IPR001509">
    <property type="entry name" value="Epimerase_deHydtase"/>
</dbReference>
<dbReference type="AlphaFoldDB" id="A0A0S4QLN3"/>
<name>A0A0S4QLN3_9ACTN</name>
<dbReference type="GO" id="GO:0004029">
    <property type="term" value="F:aldehyde dehydrogenase (NAD+) activity"/>
    <property type="evidence" value="ECO:0007669"/>
    <property type="project" value="TreeGrafter"/>
</dbReference>
<feature type="domain" description="NAD-dependent epimerase/dehydratase" evidence="1">
    <location>
        <begin position="20"/>
        <end position="249"/>
    </location>
</feature>
<accession>A0A0S4QLN3</accession>
<dbReference type="GO" id="GO:0005737">
    <property type="term" value="C:cytoplasm"/>
    <property type="evidence" value="ECO:0007669"/>
    <property type="project" value="TreeGrafter"/>
</dbReference>
<dbReference type="InterPro" id="IPR051783">
    <property type="entry name" value="NAD(P)-dependent_oxidoreduct"/>
</dbReference>